<keyword evidence="1" id="KW-1133">Transmembrane helix</keyword>
<sequence length="195" mass="21067">MSRCKRAAIAILGGCVALWIVAAGTAWLHWPIPARLAGFGAGLTVGGVLVAAMLWFSPGGLHDMATPALTRRYYREFAPPMVAYVLVMLVWKPLLHSIGLPWLRVAVALLPSLLVFLAIRAIGRYVRDSDELQRRIELESVGLAAGVVSTVYMTAGFLQSAKMIAVGATAAMLWVFPALCLCYGVARIVIARRYA</sequence>
<protein>
    <submittedName>
        <fullName evidence="2">Uncharacterized protein</fullName>
    </submittedName>
</protein>
<feature type="transmembrane region" description="Helical" evidence="1">
    <location>
        <begin position="77"/>
        <end position="95"/>
    </location>
</feature>
<keyword evidence="1" id="KW-0812">Transmembrane</keyword>
<name>A0ABW0SPP1_9GAMM</name>
<proteinExistence type="predicted"/>
<dbReference type="RefSeq" id="WP_386755333.1">
    <property type="nucleotide sequence ID" value="NZ_JBHSNM010000004.1"/>
</dbReference>
<feature type="transmembrane region" description="Helical" evidence="1">
    <location>
        <begin position="7"/>
        <end position="30"/>
    </location>
</feature>
<accession>A0ABW0SPP1</accession>
<evidence type="ECO:0000313" key="3">
    <source>
        <dbReference type="Proteomes" id="UP001596036"/>
    </source>
</evidence>
<feature type="transmembrane region" description="Helical" evidence="1">
    <location>
        <begin position="164"/>
        <end position="186"/>
    </location>
</feature>
<evidence type="ECO:0000313" key="2">
    <source>
        <dbReference type="EMBL" id="MFC5570846.1"/>
    </source>
</evidence>
<gene>
    <name evidence="2" type="ORF">ACFPN1_12320</name>
</gene>
<reference evidence="3" key="1">
    <citation type="journal article" date="2019" name="Int. J. Syst. Evol. Microbiol.">
        <title>The Global Catalogue of Microorganisms (GCM) 10K type strain sequencing project: providing services to taxonomists for standard genome sequencing and annotation.</title>
        <authorList>
            <consortium name="The Broad Institute Genomics Platform"/>
            <consortium name="The Broad Institute Genome Sequencing Center for Infectious Disease"/>
            <person name="Wu L."/>
            <person name="Ma J."/>
        </authorList>
    </citation>
    <scope>NUCLEOTIDE SEQUENCE [LARGE SCALE GENOMIC DNA]</scope>
    <source>
        <strain evidence="3">KACC 11407</strain>
    </source>
</reference>
<keyword evidence="1" id="KW-0472">Membrane</keyword>
<keyword evidence="3" id="KW-1185">Reference proteome</keyword>
<feature type="transmembrane region" description="Helical" evidence="1">
    <location>
        <begin position="36"/>
        <end position="56"/>
    </location>
</feature>
<organism evidence="2 3">
    <name type="scientific">Lysobacter yangpyeongensis</name>
    <dbReference type="NCBI Taxonomy" id="346182"/>
    <lineage>
        <taxon>Bacteria</taxon>
        <taxon>Pseudomonadati</taxon>
        <taxon>Pseudomonadota</taxon>
        <taxon>Gammaproteobacteria</taxon>
        <taxon>Lysobacterales</taxon>
        <taxon>Lysobacteraceae</taxon>
        <taxon>Lysobacter</taxon>
    </lineage>
</organism>
<comment type="caution">
    <text evidence="2">The sequence shown here is derived from an EMBL/GenBank/DDBJ whole genome shotgun (WGS) entry which is preliminary data.</text>
</comment>
<dbReference type="Proteomes" id="UP001596036">
    <property type="component" value="Unassembled WGS sequence"/>
</dbReference>
<feature type="transmembrane region" description="Helical" evidence="1">
    <location>
        <begin position="101"/>
        <end position="119"/>
    </location>
</feature>
<feature type="transmembrane region" description="Helical" evidence="1">
    <location>
        <begin position="140"/>
        <end position="158"/>
    </location>
</feature>
<evidence type="ECO:0000256" key="1">
    <source>
        <dbReference type="SAM" id="Phobius"/>
    </source>
</evidence>
<dbReference type="EMBL" id="JBHSNM010000004">
    <property type="protein sequence ID" value="MFC5570846.1"/>
    <property type="molecule type" value="Genomic_DNA"/>
</dbReference>